<dbReference type="SUPFAM" id="SSF54631">
    <property type="entry name" value="CBS-domain pair"/>
    <property type="match status" value="1"/>
</dbReference>
<dbReference type="PROSITE" id="PS51371">
    <property type="entry name" value="CBS"/>
    <property type="match status" value="2"/>
</dbReference>
<dbReference type="Pfam" id="PF00571">
    <property type="entry name" value="CBS"/>
    <property type="match status" value="2"/>
</dbReference>
<sequence>MRISDVVKNKGSQVVTMRPDATVRDLLALLAQHNIGAVVISEDGSGVDGIVSERDIVRHLAADGPDVLDGGVSKIMTSDVHTCSAEDDIESLATEMTQRRVRHVPVVADGQLQAIVTIGDVVKHRLAQLQDEKDQLTAYIQQ</sequence>
<reference evidence="5" key="1">
    <citation type="journal article" date="2019" name="Int. J. Syst. Evol. Microbiol.">
        <title>The Global Catalogue of Microorganisms (GCM) 10K type strain sequencing project: providing services to taxonomists for standard genome sequencing and annotation.</title>
        <authorList>
            <consortium name="The Broad Institute Genomics Platform"/>
            <consortium name="The Broad Institute Genome Sequencing Center for Infectious Disease"/>
            <person name="Wu L."/>
            <person name="Ma J."/>
        </authorList>
    </citation>
    <scope>NUCLEOTIDE SEQUENCE [LARGE SCALE GENOMIC DNA]</scope>
    <source>
        <strain evidence="5">NBRC 105830</strain>
    </source>
</reference>
<dbReference type="EMBL" id="BSUJ01000001">
    <property type="protein sequence ID" value="GMA20757.1"/>
    <property type="molecule type" value="Genomic_DNA"/>
</dbReference>
<organism evidence="4 5">
    <name type="scientific">Arsenicicoccus piscis</name>
    <dbReference type="NCBI Taxonomy" id="673954"/>
    <lineage>
        <taxon>Bacteria</taxon>
        <taxon>Bacillati</taxon>
        <taxon>Actinomycetota</taxon>
        <taxon>Actinomycetes</taxon>
        <taxon>Micrococcales</taxon>
        <taxon>Intrasporangiaceae</taxon>
        <taxon>Arsenicicoccus</taxon>
    </lineage>
</organism>
<dbReference type="PANTHER" id="PTHR43080">
    <property type="entry name" value="CBS DOMAIN-CONTAINING PROTEIN CBSX3, MITOCHONDRIAL"/>
    <property type="match status" value="1"/>
</dbReference>
<comment type="caution">
    <text evidence="4">The sequence shown here is derived from an EMBL/GenBank/DDBJ whole genome shotgun (WGS) entry which is preliminary data.</text>
</comment>
<dbReference type="Proteomes" id="UP001157109">
    <property type="component" value="Unassembled WGS sequence"/>
</dbReference>
<dbReference type="InterPro" id="IPR044725">
    <property type="entry name" value="CBSX3_CBS_dom"/>
</dbReference>
<evidence type="ECO:0000256" key="2">
    <source>
        <dbReference type="PROSITE-ProRule" id="PRU00703"/>
    </source>
</evidence>
<evidence type="ECO:0000259" key="3">
    <source>
        <dbReference type="PROSITE" id="PS51371"/>
    </source>
</evidence>
<evidence type="ECO:0000313" key="5">
    <source>
        <dbReference type="Proteomes" id="UP001157109"/>
    </source>
</evidence>
<dbReference type="InterPro" id="IPR046342">
    <property type="entry name" value="CBS_dom_sf"/>
</dbReference>
<dbReference type="Gene3D" id="3.10.580.10">
    <property type="entry name" value="CBS-domain"/>
    <property type="match status" value="1"/>
</dbReference>
<dbReference type="SMART" id="SM00116">
    <property type="entry name" value="CBS"/>
    <property type="match status" value="2"/>
</dbReference>
<dbReference type="RefSeq" id="WP_241443985.1">
    <property type="nucleotide sequence ID" value="NZ_BSUJ01000001.1"/>
</dbReference>
<proteinExistence type="predicted"/>
<name>A0ABQ6HQX2_9MICO</name>
<feature type="domain" description="CBS" evidence="3">
    <location>
        <begin position="76"/>
        <end position="132"/>
    </location>
</feature>
<evidence type="ECO:0000256" key="1">
    <source>
        <dbReference type="ARBA" id="ARBA00023122"/>
    </source>
</evidence>
<evidence type="ECO:0000313" key="4">
    <source>
        <dbReference type="EMBL" id="GMA20757.1"/>
    </source>
</evidence>
<dbReference type="CDD" id="cd04623">
    <property type="entry name" value="CBS_pair_bac_euk"/>
    <property type="match status" value="1"/>
</dbReference>
<dbReference type="InterPro" id="IPR051257">
    <property type="entry name" value="Diverse_CBS-Domain"/>
</dbReference>
<accession>A0ABQ6HQX2</accession>
<dbReference type="InterPro" id="IPR000644">
    <property type="entry name" value="CBS_dom"/>
</dbReference>
<gene>
    <name evidence="4" type="ORF">GCM10025862_27780</name>
</gene>
<dbReference type="PANTHER" id="PTHR43080:SF2">
    <property type="entry name" value="CBS DOMAIN-CONTAINING PROTEIN"/>
    <property type="match status" value="1"/>
</dbReference>
<keyword evidence="1 2" id="KW-0129">CBS domain</keyword>
<keyword evidence="5" id="KW-1185">Reference proteome</keyword>
<feature type="domain" description="CBS" evidence="3">
    <location>
        <begin position="8"/>
        <end position="67"/>
    </location>
</feature>
<protein>
    <submittedName>
        <fullName evidence="4">Signal transduction protein</fullName>
    </submittedName>
</protein>